<gene>
    <name evidence="2" type="ORF">VV01_13345</name>
</gene>
<sequence length="115" mass="12297">MPCWPTKTGWPQTTSRESESREQVVEQLGDAQAGTDRHPTAAAVRVLDVVVLTRGLPLLPGLLDERSAAQPRQAAGDVGQLTEGERAAYDGRVVAQARDTGTGLTRSNTRSIMEG</sequence>
<organism evidence="2 3">
    <name type="scientific">Luteipulveratus halotolerans</name>
    <dbReference type="NCBI Taxonomy" id="1631356"/>
    <lineage>
        <taxon>Bacteria</taxon>
        <taxon>Bacillati</taxon>
        <taxon>Actinomycetota</taxon>
        <taxon>Actinomycetes</taxon>
        <taxon>Micrococcales</taxon>
        <taxon>Dermacoccaceae</taxon>
        <taxon>Luteipulveratus</taxon>
    </lineage>
</organism>
<dbReference type="STRING" id="1631356.VV01_13345"/>
<evidence type="ECO:0000313" key="2">
    <source>
        <dbReference type="EMBL" id="KNX37916.1"/>
    </source>
</evidence>
<accession>A0A0L6CJE5</accession>
<feature type="region of interest" description="Disordered" evidence="1">
    <location>
        <begin position="1"/>
        <end position="37"/>
    </location>
</feature>
<proteinExistence type="predicted"/>
<dbReference type="RefSeq" id="WP_050670313.1">
    <property type="nucleotide sequence ID" value="NZ_LAIR01000002.1"/>
</dbReference>
<reference evidence="3" key="1">
    <citation type="submission" date="2015-03" db="EMBL/GenBank/DDBJ databases">
        <title>Luteipulveratus halotolerans sp. nov., a novel actinobacterium (Dermacoccaceae) from Sarawak, Malaysia.</title>
        <authorList>
            <person name="Juboi H."/>
            <person name="Basik A."/>
            <person name="Shamsul S.S."/>
            <person name="Arnold P."/>
            <person name="Schmitt E.K."/>
            <person name="Sanglier J.-J."/>
            <person name="Yeo T."/>
        </authorList>
    </citation>
    <scope>NUCLEOTIDE SEQUENCE [LARGE SCALE GENOMIC DNA]</scope>
    <source>
        <strain evidence="3">C296001</strain>
    </source>
</reference>
<evidence type="ECO:0000313" key="3">
    <source>
        <dbReference type="Proteomes" id="UP000037397"/>
    </source>
</evidence>
<dbReference type="AlphaFoldDB" id="A0A0L6CJE5"/>
<keyword evidence="3" id="KW-1185">Reference proteome</keyword>
<comment type="caution">
    <text evidence="2">The sequence shown here is derived from an EMBL/GenBank/DDBJ whole genome shotgun (WGS) entry which is preliminary data.</text>
</comment>
<dbReference type="Proteomes" id="UP000037397">
    <property type="component" value="Unassembled WGS sequence"/>
</dbReference>
<dbReference type="EMBL" id="LAIR01000002">
    <property type="protein sequence ID" value="KNX37916.1"/>
    <property type="molecule type" value="Genomic_DNA"/>
</dbReference>
<protein>
    <submittedName>
        <fullName evidence="2">Uncharacterized protein</fullName>
    </submittedName>
</protein>
<name>A0A0L6CJE5_9MICO</name>
<evidence type="ECO:0000256" key="1">
    <source>
        <dbReference type="SAM" id="MobiDB-lite"/>
    </source>
</evidence>